<name>A0A174DEM5_9FIRM</name>
<dbReference type="Proteomes" id="UP000095395">
    <property type="component" value="Unassembled WGS sequence"/>
</dbReference>
<feature type="transmembrane region" description="Helical" evidence="1">
    <location>
        <begin position="34"/>
        <end position="53"/>
    </location>
</feature>
<feature type="transmembrane region" description="Helical" evidence="1">
    <location>
        <begin position="59"/>
        <end position="78"/>
    </location>
</feature>
<evidence type="ECO:0000313" key="3">
    <source>
        <dbReference type="Proteomes" id="UP000095395"/>
    </source>
</evidence>
<dbReference type="RefSeq" id="WP_055302473.1">
    <property type="nucleotide sequence ID" value="NZ_CYYR01000018.1"/>
</dbReference>
<reference evidence="2 3" key="1">
    <citation type="submission" date="2015-09" db="EMBL/GenBank/DDBJ databases">
        <authorList>
            <consortium name="Pathogen Informatics"/>
        </authorList>
    </citation>
    <scope>NUCLEOTIDE SEQUENCE [LARGE SCALE GENOMIC DNA]</scope>
    <source>
        <strain evidence="2 3">2789STDY5608835</strain>
    </source>
</reference>
<dbReference type="EMBL" id="CYYR01000018">
    <property type="protein sequence ID" value="CUO22500.1"/>
    <property type="molecule type" value="Genomic_DNA"/>
</dbReference>
<feature type="transmembrane region" description="Helical" evidence="1">
    <location>
        <begin position="114"/>
        <end position="132"/>
    </location>
</feature>
<feature type="transmembrane region" description="Helical" evidence="1">
    <location>
        <begin position="90"/>
        <end position="108"/>
    </location>
</feature>
<keyword evidence="1" id="KW-1133">Transmembrane helix</keyword>
<organism evidence="2 3">
    <name type="scientific">Roseburia inulinivorans</name>
    <dbReference type="NCBI Taxonomy" id="360807"/>
    <lineage>
        <taxon>Bacteria</taxon>
        <taxon>Bacillati</taxon>
        <taxon>Bacillota</taxon>
        <taxon>Clostridia</taxon>
        <taxon>Lachnospirales</taxon>
        <taxon>Lachnospiraceae</taxon>
        <taxon>Roseburia</taxon>
    </lineage>
</organism>
<evidence type="ECO:0000313" key="2">
    <source>
        <dbReference type="EMBL" id="CUO22500.1"/>
    </source>
</evidence>
<evidence type="ECO:0000256" key="1">
    <source>
        <dbReference type="SAM" id="Phobius"/>
    </source>
</evidence>
<keyword evidence="1" id="KW-0472">Membrane</keyword>
<protein>
    <submittedName>
        <fullName evidence="2">Uncharacterized protein</fullName>
    </submittedName>
</protein>
<dbReference type="AlphaFoldDB" id="A0A174DEM5"/>
<accession>A0A174DEM5</accession>
<keyword evidence="1" id="KW-0812">Transmembrane</keyword>
<sequence>MKHIMNDVQTVKSIDAYQNMTNVQKERFRKESGLLIAYIFVPWLLLIPCYFVLSKSHFEDAICTAGVLSVVGLFYGLYKVAKQREFDGEGDMIIYVLRFFFVVYGFGILWQVHWLLGIAFAAAVVWYIYTYFKEVNNYETYTKEVQGMFVGCKHEESSVEHVMVILVFKVGRKLYRDESNFIDRGKNKILHYGAHTKEQEKEQDEYTNKVVSEALNHFNALTCLEIGQTYTLKRHPIFRSKVIYCAQLTEYRWGNCITDDEGKRVLEEERILEEKLKKEEEKENASKTDE</sequence>
<gene>
    <name evidence="2" type="ORF">ERS852392_02530</name>
</gene>
<proteinExistence type="predicted"/>